<dbReference type="Proteomes" id="UP000241426">
    <property type="component" value="Unassembled WGS sequence"/>
</dbReference>
<feature type="transmembrane region" description="Helical" evidence="2">
    <location>
        <begin position="32"/>
        <end position="53"/>
    </location>
</feature>
<name>A0A2T3KL63_9GAMM</name>
<feature type="transmembrane region" description="Helical" evidence="2">
    <location>
        <begin position="85"/>
        <end position="111"/>
    </location>
</feature>
<keyword evidence="2" id="KW-1133">Transmembrane helix</keyword>
<evidence type="ECO:0000256" key="1">
    <source>
        <dbReference type="SAM" id="MobiDB-lite"/>
    </source>
</evidence>
<keyword evidence="2" id="KW-0472">Membrane</keyword>
<gene>
    <name evidence="3" type="ORF">C9J27_04480</name>
</gene>
<keyword evidence="2" id="KW-0812">Transmembrane</keyword>
<accession>A0A2T3KL63</accession>
<evidence type="ECO:0008006" key="5">
    <source>
        <dbReference type="Google" id="ProtNLM"/>
    </source>
</evidence>
<feature type="region of interest" description="Disordered" evidence="1">
    <location>
        <begin position="1"/>
        <end position="23"/>
    </location>
</feature>
<evidence type="ECO:0000313" key="3">
    <source>
        <dbReference type="EMBL" id="PSV00390.1"/>
    </source>
</evidence>
<evidence type="ECO:0000313" key="4">
    <source>
        <dbReference type="Proteomes" id="UP000241426"/>
    </source>
</evidence>
<reference evidence="3 4" key="1">
    <citation type="submission" date="2018-01" db="EMBL/GenBank/DDBJ databases">
        <title>Whole genome sequencing of Histamine producing bacteria.</title>
        <authorList>
            <person name="Butler K."/>
        </authorList>
    </citation>
    <scope>NUCLEOTIDE SEQUENCE [LARGE SCALE GENOMIC DNA]</scope>
    <source>
        <strain evidence="3 4">FS-7.2</strain>
    </source>
</reference>
<dbReference type="EMBL" id="PYNF01000003">
    <property type="protein sequence ID" value="PSV00390.1"/>
    <property type="molecule type" value="Genomic_DNA"/>
</dbReference>
<comment type="caution">
    <text evidence="3">The sequence shown here is derived from an EMBL/GenBank/DDBJ whole genome shotgun (WGS) entry which is preliminary data.</text>
</comment>
<evidence type="ECO:0000256" key="2">
    <source>
        <dbReference type="SAM" id="Phobius"/>
    </source>
</evidence>
<feature type="compositionally biased region" description="Acidic residues" evidence="1">
    <location>
        <begin position="1"/>
        <end position="12"/>
    </location>
</feature>
<dbReference type="AlphaFoldDB" id="A0A2T3KL63"/>
<dbReference type="RefSeq" id="WP_107289020.1">
    <property type="nucleotide sequence ID" value="NZ_PYNF01000003.1"/>
</dbReference>
<proteinExistence type="predicted"/>
<organism evidence="3 4">
    <name type="scientific">Photobacterium kishitanii</name>
    <dbReference type="NCBI Taxonomy" id="318456"/>
    <lineage>
        <taxon>Bacteria</taxon>
        <taxon>Pseudomonadati</taxon>
        <taxon>Pseudomonadota</taxon>
        <taxon>Gammaproteobacteria</taxon>
        <taxon>Vibrionales</taxon>
        <taxon>Vibrionaceae</taxon>
        <taxon>Photobacterium</taxon>
    </lineage>
</organism>
<protein>
    <recommendedName>
        <fullName evidence="5">Transmembrane protein</fullName>
    </recommendedName>
</protein>
<sequence length="134" mass="15209">MINDNTIDEDVALNDAPSAPDEPRKSRVMLSYLIALISLLVSCGLFCIIPLIMAHLGTSKDSIKVIEPLDIEHFRYIKRTLWFGLLWMVVGTAGLFIAVGALVIIATWIWMMYRIIKGITRYSDHQHVLPENLR</sequence>